<dbReference type="GO" id="GO:0007052">
    <property type="term" value="P:mitotic spindle organization"/>
    <property type="evidence" value="ECO:0007669"/>
    <property type="project" value="TreeGrafter"/>
</dbReference>
<evidence type="ECO:0000256" key="2">
    <source>
        <dbReference type="ARBA" id="ARBA00004123"/>
    </source>
</evidence>
<evidence type="ECO:0000256" key="13">
    <source>
        <dbReference type="ARBA" id="ARBA00023328"/>
    </source>
</evidence>
<evidence type="ECO:0000256" key="3">
    <source>
        <dbReference type="ARBA" id="ARBA00004629"/>
    </source>
</evidence>
<evidence type="ECO:0000256" key="15">
    <source>
        <dbReference type="SAM" id="MobiDB-lite"/>
    </source>
</evidence>
<evidence type="ECO:0000256" key="5">
    <source>
        <dbReference type="ARBA" id="ARBA00017594"/>
    </source>
</evidence>
<dbReference type="InterPro" id="IPR005549">
    <property type="entry name" value="Kinetochore_Nuf2_N"/>
</dbReference>
<dbReference type="EMBL" id="ML995904">
    <property type="protein sequence ID" value="KAF2764971.1"/>
    <property type="molecule type" value="Genomic_DNA"/>
</dbReference>
<keyword evidence="8" id="KW-0498">Mitosis</keyword>
<dbReference type="Gene3D" id="1.10.418.60">
    <property type="entry name" value="Ncd80 complex, Nuf2 subunit"/>
    <property type="match status" value="1"/>
</dbReference>
<dbReference type="GO" id="GO:0051383">
    <property type="term" value="P:kinetochore organization"/>
    <property type="evidence" value="ECO:0007669"/>
    <property type="project" value="TreeGrafter"/>
</dbReference>
<dbReference type="OrthoDB" id="8194677at2759"/>
<dbReference type="GO" id="GO:0031262">
    <property type="term" value="C:Ndc80 complex"/>
    <property type="evidence" value="ECO:0007669"/>
    <property type="project" value="InterPro"/>
</dbReference>
<evidence type="ECO:0000256" key="11">
    <source>
        <dbReference type="ARBA" id="ARBA00023242"/>
    </source>
</evidence>
<comment type="similarity">
    <text evidence="4">Belongs to the NUF2 family.</text>
</comment>
<keyword evidence="13" id="KW-0137">Centromere</keyword>
<dbReference type="InterPro" id="IPR038275">
    <property type="entry name" value="Nuf2_N_sf"/>
</dbReference>
<sequence>MPSMDLNPRMSMARSSQQSSQQKQRKEDDGNAFMVLPDREIAGCISDIGLHFTVEDLRKPNPQQIQKIFEYFGELLTNTTREVVAPAMRKAAEDMYGDDADRIFTPDNRELMGFFVTMRRLLLECGIQDFAFSDLMRPTHARLVKIFSYIINFVRFRESQTNVIDEHYNSAEHTKNKIEQLYLSHQEKEDQLREMQQNRKNVEQAIKDKERKSADLKARLLELKKSQERVTEKLERVKSEQSRMKALLEDKTSSLMTLRAETAKLRPYTDLSPSTLETALQNLSSTLTTDRTEIDRLDRRTRALQTSLETFTLLTTDISALLRVLTDLQTELGKEEAESRTAAQHKEVLGEVGGRVREVEREERLLKMQVEMWVGRTERLRTDAEIRAGRAREKMEALRGVHAGLMRERRERGEEVERRRGRIEIMEKKMADLKETIDREVSSAREEYMKMESHIRLYITEMEQSI</sequence>
<feature type="domain" description="Nuf2 DHR10-like" evidence="17">
    <location>
        <begin position="284"/>
        <end position="399"/>
    </location>
</feature>
<feature type="coiled-coil region" evidence="14">
    <location>
        <begin position="416"/>
        <end position="443"/>
    </location>
</feature>
<organism evidence="18 19">
    <name type="scientific">Teratosphaeria nubilosa</name>
    <dbReference type="NCBI Taxonomy" id="161662"/>
    <lineage>
        <taxon>Eukaryota</taxon>
        <taxon>Fungi</taxon>
        <taxon>Dikarya</taxon>
        <taxon>Ascomycota</taxon>
        <taxon>Pezizomycotina</taxon>
        <taxon>Dothideomycetes</taxon>
        <taxon>Dothideomycetidae</taxon>
        <taxon>Mycosphaerellales</taxon>
        <taxon>Teratosphaeriaceae</taxon>
        <taxon>Teratosphaeria</taxon>
    </lineage>
</organism>
<evidence type="ECO:0000259" key="17">
    <source>
        <dbReference type="Pfam" id="PF18595"/>
    </source>
</evidence>
<evidence type="ECO:0000256" key="1">
    <source>
        <dbReference type="ARBA" id="ARBA00002772"/>
    </source>
</evidence>
<dbReference type="GO" id="GO:0051315">
    <property type="term" value="P:attachment of mitotic spindle microtubules to kinetochore"/>
    <property type="evidence" value="ECO:0007669"/>
    <property type="project" value="TreeGrafter"/>
</dbReference>
<evidence type="ECO:0000256" key="7">
    <source>
        <dbReference type="ARBA" id="ARBA00022618"/>
    </source>
</evidence>
<keyword evidence="10 14" id="KW-0175">Coiled coil</keyword>
<evidence type="ECO:0000256" key="10">
    <source>
        <dbReference type="ARBA" id="ARBA00023054"/>
    </source>
</evidence>
<keyword evidence="9" id="KW-0995">Kinetochore</keyword>
<comment type="function">
    <text evidence="1">Acts as a component of the essential kinetochore-associated NDC80 complex, which is required for chromosome segregation and spindle checkpoint activity.</text>
</comment>
<accession>A0A6G1KWF3</accession>
<dbReference type="Proteomes" id="UP000799436">
    <property type="component" value="Unassembled WGS sequence"/>
</dbReference>
<keyword evidence="19" id="KW-1185">Reference proteome</keyword>
<dbReference type="InterPro" id="IPR041112">
    <property type="entry name" value="Nuf2_DHR10-like"/>
</dbReference>
<evidence type="ECO:0000256" key="4">
    <source>
        <dbReference type="ARBA" id="ARBA00005498"/>
    </source>
</evidence>
<feature type="region of interest" description="Disordered" evidence="15">
    <location>
        <begin position="1"/>
        <end position="30"/>
    </location>
</feature>
<evidence type="ECO:0000259" key="16">
    <source>
        <dbReference type="Pfam" id="PF03800"/>
    </source>
</evidence>
<name>A0A6G1KWF3_9PEZI</name>
<feature type="coiled-coil region" evidence="14">
    <location>
        <begin position="171"/>
        <end position="240"/>
    </location>
</feature>
<dbReference type="Pfam" id="PF03800">
    <property type="entry name" value="Nuf2"/>
    <property type="match status" value="1"/>
</dbReference>
<evidence type="ECO:0000256" key="12">
    <source>
        <dbReference type="ARBA" id="ARBA00023306"/>
    </source>
</evidence>
<dbReference type="AlphaFoldDB" id="A0A6G1KWF3"/>
<evidence type="ECO:0000256" key="14">
    <source>
        <dbReference type="SAM" id="Coils"/>
    </source>
</evidence>
<feature type="domain" description="Kinetochore protein Nuf2 N-terminal" evidence="16">
    <location>
        <begin position="31"/>
        <end position="171"/>
    </location>
</feature>
<keyword evidence="11" id="KW-0539">Nucleus</keyword>
<evidence type="ECO:0000256" key="9">
    <source>
        <dbReference type="ARBA" id="ARBA00022838"/>
    </source>
</evidence>
<dbReference type="Pfam" id="PF18595">
    <property type="entry name" value="Nuf2_DHR10-like"/>
    <property type="match status" value="1"/>
</dbReference>
<reference evidence="18" key="1">
    <citation type="journal article" date="2020" name="Stud. Mycol.">
        <title>101 Dothideomycetes genomes: a test case for predicting lifestyles and emergence of pathogens.</title>
        <authorList>
            <person name="Haridas S."/>
            <person name="Albert R."/>
            <person name="Binder M."/>
            <person name="Bloem J."/>
            <person name="Labutti K."/>
            <person name="Salamov A."/>
            <person name="Andreopoulos B."/>
            <person name="Baker S."/>
            <person name="Barry K."/>
            <person name="Bills G."/>
            <person name="Bluhm B."/>
            <person name="Cannon C."/>
            <person name="Castanera R."/>
            <person name="Culley D."/>
            <person name="Daum C."/>
            <person name="Ezra D."/>
            <person name="Gonzalez J."/>
            <person name="Henrissat B."/>
            <person name="Kuo A."/>
            <person name="Liang C."/>
            <person name="Lipzen A."/>
            <person name="Lutzoni F."/>
            <person name="Magnuson J."/>
            <person name="Mondo S."/>
            <person name="Nolan M."/>
            <person name="Ohm R."/>
            <person name="Pangilinan J."/>
            <person name="Park H.-J."/>
            <person name="Ramirez L."/>
            <person name="Alfaro M."/>
            <person name="Sun H."/>
            <person name="Tritt A."/>
            <person name="Yoshinaga Y."/>
            <person name="Zwiers L.-H."/>
            <person name="Turgeon B."/>
            <person name="Goodwin S."/>
            <person name="Spatafora J."/>
            <person name="Crous P."/>
            <person name="Grigoriev I."/>
        </authorList>
    </citation>
    <scope>NUCLEOTIDE SEQUENCE</scope>
    <source>
        <strain evidence="18">CBS 116005</strain>
    </source>
</reference>
<gene>
    <name evidence="18" type="ORF">EJ03DRAFT_221502</name>
</gene>
<evidence type="ECO:0000256" key="6">
    <source>
        <dbReference type="ARBA" id="ARBA00022454"/>
    </source>
</evidence>
<dbReference type="GO" id="GO:0045132">
    <property type="term" value="P:meiotic chromosome segregation"/>
    <property type="evidence" value="ECO:0007669"/>
    <property type="project" value="TreeGrafter"/>
</dbReference>
<proteinExistence type="inferred from homology"/>
<keyword evidence="7" id="KW-0132">Cell division</keyword>
<comment type="subcellular location">
    <subcellularLocation>
        <location evidence="3">Chromosome</location>
        <location evidence="3">Centromere</location>
        <location evidence="3">Kinetochore</location>
    </subcellularLocation>
    <subcellularLocation>
        <location evidence="2">Nucleus</location>
    </subcellularLocation>
</comment>
<dbReference type="GO" id="GO:0044877">
    <property type="term" value="F:protein-containing complex binding"/>
    <property type="evidence" value="ECO:0007669"/>
    <property type="project" value="TreeGrafter"/>
</dbReference>
<dbReference type="GO" id="GO:0051301">
    <property type="term" value="P:cell division"/>
    <property type="evidence" value="ECO:0007669"/>
    <property type="project" value="UniProtKB-KW"/>
</dbReference>
<evidence type="ECO:0000256" key="8">
    <source>
        <dbReference type="ARBA" id="ARBA00022776"/>
    </source>
</evidence>
<keyword evidence="6" id="KW-0158">Chromosome</keyword>
<keyword evidence="12" id="KW-0131">Cell cycle</keyword>
<protein>
    <recommendedName>
        <fullName evidence="5">Probable kinetochore protein NUF2</fullName>
    </recommendedName>
</protein>
<dbReference type="PANTHER" id="PTHR21650:SF2">
    <property type="entry name" value="KINETOCHORE PROTEIN NUF2"/>
    <property type="match status" value="1"/>
</dbReference>
<evidence type="ECO:0000313" key="19">
    <source>
        <dbReference type="Proteomes" id="UP000799436"/>
    </source>
</evidence>
<dbReference type="PANTHER" id="PTHR21650">
    <property type="entry name" value="MEMBRALIN/KINETOCHORE PROTEIN NUF2"/>
    <property type="match status" value="1"/>
</dbReference>
<dbReference type="GO" id="GO:0005634">
    <property type="term" value="C:nucleus"/>
    <property type="evidence" value="ECO:0007669"/>
    <property type="project" value="UniProtKB-SubCell"/>
</dbReference>
<evidence type="ECO:0000313" key="18">
    <source>
        <dbReference type="EMBL" id="KAF2764971.1"/>
    </source>
</evidence>